<accession>A0ABQ8BPT1</accession>
<dbReference type="InterPro" id="IPR003676">
    <property type="entry name" value="SAUR_fam"/>
</dbReference>
<organism evidence="5 6">
    <name type="scientific">Brassica napus</name>
    <name type="common">Rape</name>
    <dbReference type="NCBI Taxonomy" id="3708"/>
    <lineage>
        <taxon>Eukaryota</taxon>
        <taxon>Viridiplantae</taxon>
        <taxon>Streptophyta</taxon>
        <taxon>Embryophyta</taxon>
        <taxon>Tracheophyta</taxon>
        <taxon>Spermatophyta</taxon>
        <taxon>Magnoliopsida</taxon>
        <taxon>eudicotyledons</taxon>
        <taxon>Gunneridae</taxon>
        <taxon>Pentapetalae</taxon>
        <taxon>rosids</taxon>
        <taxon>malvids</taxon>
        <taxon>Brassicales</taxon>
        <taxon>Brassicaceae</taxon>
        <taxon>Brassiceae</taxon>
        <taxon>Brassica</taxon>
    </lineage>
</organism>
<evidence type="ECO:0000256" key="4">
    <source>
        <dbReference type="SAM" id="MobiDB-lite"/>
    </source>
</evidence>
<dbReference type="Proteomes" id="UP000824890">
    <property type="component" value="Unassembled WGS sequence"/>
</dbReference>
<keyword evidence="6" id="KW-1185">Reference proteome</keyword>
<keyword evidence="3" id="KW-0341">Growth regulation</keyword>
<proteinExistence type="inferred from homology"/>
<gene>
    <name evidence="5" type="ORF">HID58_038210</name>
</gene>
<evidence type="ECO:0000256" key="1">
    <source>
        <dbReference type="ARBA" id="ARBA00006974"/>
    </source>
</evidence>
<evidence type="ECO:0000313" key="5">
    <source>
        <dbReference type="EMBL" id="KAH0906383.1"/>
    </source>
</evidence>
<reference evidence="5 6" key="1">
    <citation type="submission" date="2021-05" db="EMBL/GenBank/DDBJ databases">
        <title>Genome Assembly of Synthetic Allotetraploid Brassica napus Reveals Homoeologous Exchanges between Subgenomes.</title>
        <authorList>
            <person name="Davis J.T."/>
        </authorList>
    </citation>
    <scope>NUCLEOTIDE SEQUENCE [LARGE SCALE GENOMIC DNA]</scope>
    <source>
        <strain evidence="6">cv. Da-Ae</strain>
        <tissue evidence="5">Seedling</tissue>
    </source>
</reference>
<comment type="caution">
    <text evidence="5">The sequence shown here is derived from an EMBL/GenBank/DDBJ whole genome shotgun (WGS) entry which is preliminary data.</text>
</comment>
<dbReference type="PANTHER" id="PTHR31374:SF133">
    <property type="entry name" value="(RAPE) HYPOTHETICAL PROTEIN"/>
    <property type="match status" value="1"/>
</dbReference>
<sequence>MGFEDQEEQKQSRSQMVLKFHFHVPHLHIHHHHNHHHVPKGCVAIMVGHEGDEEGLHRFVVPLMFLSHPLFLSLLKEAEEEYGFKHAGPITIPCRVDEFKHVQEIIDEETHRRHSHGHNYHHHHNHPPFSDDDDEKQVIECECFSSITNEIVRSTKFQFVVVG</sequence>
<name>A0ABQ8BPT1_BRANA</name>
<feature type="compositionally biased region" description="Basic residues" evidence="4">
    <location>
        <begin position="112"/>
        <end position="126"/>
    </location>
</feature>
<dbReference type="EMBL" id="JAGKQM010000010">
    <property type="protein sequence ID" value="KAH0906383.1"/>
    <property type="molecule type" value="Genomic_DNA"/>
</dbReference>
<dbReference type="Pfam" id="PF02519">
    <property type="entry name" value="Auxin_inducible"/>
    <property type="match status" value="1"/>
</dbReference>
<dbReference type="PANTHER" id="PTHR31374">
    <property type="entry name" value="AUXIN-INDUCED PROTEIN-LIKE-RELATED"/>
    <property type="match status" value="1"/>
</dbReference>
<protein>
    <submittedName>
        <fullName evidence="5">Uncharacterized protein</fullName>
    </submittedName>
</protein>
<keyword evidence="2" id="KW-0217">Developmental protein</keyword>
<evidence type="ECO:0000256" key="3">
    <source>
        <dbReference type="ARBA" id="ARBA00022604"/>
    </source>
</evidence>
<evidence type="ECO:0000313" key="6">
    <source>
        <dbReference type="Proteomes" id="UP000824890"/>
    </source>
</evidence>
<comment type="similarity">
    <text evidence="1">Belongs to the ARG7 family.</text>
</comment>
<evidence type="ECO:0000256" key="2">
    <source>
        <dbReference type="ARBA" id="ARBA00022473"/>
    </source>
</evidence>
<feature type="region of interest" description="Disordered" evidence="4">
    <location>
        <begin position="112"/>
        <end position="133"/>
    </location>
</feature>